<evidence type="ECO:0000256" key="2">
    <source>
        <dbReference type="ARBA" id="ARBA00023326"/>
    </source>
</evidence>
<evidence type="ECO:0000259" key="5">
    <source>
        <dbReference type="PROSITE" id="PS50853"/>
    </source>
</evidence>
<keyword evidence="2" id="KW-0624">Polysaccharide degradation</keyword>
<keyword evidence="1" id="KW-0378">Hydrolase</keyword>
<dbReference type="InterPro" id="IPR036116">
    <property type="entry name" value="FN3_sf"/>
</dbReference>
<sequence>MRRGRTTAAVLVVAAGLIAAGSGLSAWANWEIDQTTEAKGSTGRVPAVAQPKAEMADGRPAIEWAQPDVAPSRPVTGYVVVRVHKSGRQVVCTVPAATRTCVDKTPPAGSVSYVVRATASTWTGPDSPASEPLQITLVAAAVAAIPEVEPAVAGKPAAPDLAPAPAAKPPAEPDAKPTPKPVGKPTTTPPAPKEEATTTSPPVSSPAGAESETREPEPSASGSAP</sequence>
<evidence type="ECO:0000313" key="7">
    <source>
        <dbReference type="Proteomes" id="UP000598996"/>
    </source>
</evidence>
<gene>
    <name evidence="6" type="ORF">JKJ07_11470</name>
</gene>
<feature type="chain" id="PRO_5046070509" description="Fibronectin type-III domain-containing protein" evidence="4">
    <location>
        <begin position="29"/>
        <end position="225"/>
    </location>
</feature>
<organism evidence="6 7">
    <name type="scientific">Paractinoplanes lichenicola</name>
    <dbReference type="NCBI Taxonomy" id="2802976"/>
    <lineage>
        <taxon>Bacteria</taxon>
        <taxon>Bacillati</taxon>
        <taxon>Actinomycetota</taxon>
        <taxon>Actinomycetes</taxon>
        <taxon>Micromonosporales</taxon>
        <taxon>Micromonosporaceae</taxon>
        <taxon>Paractinoplanes</taxon>
    </lineage>
</organism>
<feature type="region of interest" description="Disordered" evidence="3">
    <location>
        <begin position="154"/>
        <end position="225"/>
    </location>
</feature>
<reference evidence="6 7" key="1">
    <citation type="submission" date="2021-01" db="EMBL/GenBank/DDBJ databases">
        <title>Actinoplanes sp. nov. LDG1-01 isolated from lichen.</title>
        <authorList>
            <person name="Saeng-In P."/>
            <person name="Phongsopitanun W."/>
            <person name="Kanchanasin P."/>
            <person name="Yuki M."/>
            <person name="Kudo T."/>
            <person name="Ohkuma M."/>
            <person name="Tanasupawat S."/>
        </authorList>
    </citation>
    <scope>NUCLEOTIDE SEQUENCE [LARGE SCALE GENOMIC DNA]</scope>
    <source>
        <strain evidence="6 7">LDG1-01</strain>
    </source>
</reference>
<evidence type="ECO:0000256" key="3">
    <source>
        <dbReference type="SAM" id="MobiDB-lite"/>
    </source>
</evidence>
<proteinExistence type="predicted"/>
<evidence type="ECO:0000256" key="1">
    <source>
        <dbReference type="ARBA" id="ARBA00023295"/>
    </source>
</evidence>
<keyword evidence="2" id="KW-0119">Carbohydrate metabolism</keyword>
<keyword evidence="4" id="KW-0732">Signal</keyword>
<accession>A0ABS1VJP4</accession>
<dbReference type="RefSeq" id="WP_202991436.1">
    <property type="nucleotide sequence ID" value="NZ_JAENHO010000003.1"/>
</dbReference>
<keyword evidence="7" id="KW-1185">Reference proteome</keyword>
<feature type="compositionally biased region" description="Pro residues" evidence="3">
    <location>
        <begin position="178"/>
        <end position="191"/>
    </location>
</feature>
<protein>
    <recommendedName>
        <fullName evidence="5">Fibronectin type-III domain-containing protein</fullName>
    </recommendedName>
</protein>
<feature type="domain" description="Fibronectin type-III" evidence="5">
    <location>
        <begin position="45"/>
        <end position="141"/>
    </location>
</feature>
<feature type="signal peptide" evidence="4">
    <location>
        <begin position="1"/>
        <end position="28"/>
    </location>
</feature>
<dbReference type="InterPro" id="IPR003961">
    <property type="entry name" value="FN3_dom"/>
</dbReference>
<dbReference type="EMBL" id="JAENHO010000003">
    <property type="protein sequence ID" value="MBL7254932.1"/>
    <property type="molecule type" value="Genomic_DNA"/>
</dbReference>
<evidence type="ECO:0000313" key="6">
    <source>
        <dbReference type="EMBL" id="MBL7254932.1"/>
    </source>
</evidence>
<dbReference type="PROSITE" id="PS50853">
    <property type="entry name" value="FN3"/>
    <property type="match status" value="1"/>
</dbReference>
<evidence type="ECO:0000256" key="4">
    <source>
        <dbReference type="SAM" id="SignalP"/>
    </source>
</evidence>
<dbReference type="SUPFAM" id="SSF49265">
    <property type="entry name" value="Fibronectin type III"/>
    <property type="match status" value="1"/>
</dbReference>
<dbReference type="Proteomes" id="UP000598996">
    <property type="component" value="Unassembled WGS sequence"/>
</dbReference>
<name>A0ABS1VJP4_9ACTN</name>
<comment type="caution">
    <text evidence="6">The sequence shown here is derived from an EMBL/GenBank/DDBJ whole genome shotgun (WGS) entry which is preliminary data.</text>
</comment>
<keyword evidence="1" id="KW-0326">Glycosidase</keyword>
<feature type="compositionally biased region" description="Low complexity" evidence="3">
    <location>
        <begin position="154"/>
        <end position="165"/>
    </location>
</feature>